<proteinExistence type="inferred from homology"/>
<reference evidence="4 5" key="1">
    <citation type="submission" date="2016-08" db="EMBL/GenBank/DDBJ databases">
        <title>A Parts List for Fungal Cellulosomes Revealed by Comparative Genomics.</title>
        <authorList>
            <consortium name="DOE Joint Genome Institute"/>
            <person name="Haitjema C.H."/>
            <person name="Gilmore S.P."/>
            <person name="Henske J.K."/>
            <person name="Solomon K.V."/>
            <person name="De Groot R."/>
            <person name="Kuo A."/>
            <person name="Mondo S.J."/>
            <person name="Salamov A.A."/>
            <person name="Labutti K."/>
            <person name="Zhao Z."/>
            <person name="Chiniquy J."/>
            <person name="Barry K."/>
            <person name="Brewer H.M."/>
            <person name="Purvine S.O."/>
            <person name="Wright A.T."/>
            <person name="Boxma B."/>
            <person name="Van Alen T."/>
            <person name="Hackstein J.H."/>
            <person name="Baker S.E."/>
            <person name="Grigoriev I.V."/>
            <person name="O'Malley M.A."/>
        </authorList>
    </citation>
    <scope>NUCLEOTIDE SEQUENCE [LARGE SCALE GENOMIC DNA]</scope>
    <source>
        <strain evidence="4 5">G1</strain>
    </source>
</reference>
<dbReference type="InterPro" id="IPR057981">
    <property type="entry name" value="TPR_LAA1-like_C"/>
</dbReference>
<dbReference type="Pfam" id="PF25808">
    <property type="entry name" value="TPR_LAA1_C"/>
    <property type="match status" value="1"/>
</dbReference>
<evidence type="ECO:0000259" key="3">
    <source>
        <dbReference type="Pfam" id="PF25808"/>
    </source>
</evidence>
<feature type="region of interest" description="Disordered" evidence="2">
    <location>
        <begin position="1481"/>
        <end position="1516"/>
    </location>
</feature>
<gene>
    <name evidence="4" type="ORF">LY90DRAFT_706348</name>
</gene>
<dbReference type="Proteomes" id="UP000193920">
    <property type="component" value="Unassembled WGS sequence"/>
</dbReference>
<evidence type="ECO:0000313" key="5">
    <source>
        <dbReference type="Proteomes" id="UP000193920"/>
    </source>
</evidence>
<dbReference type="InterPro" id="IPR040108">
    <property type="entry name" value="Laa1/Sip1/HEATR5"/>
</dbReference>
<dbReference type="GO" id="GO:0005794">
    <property type="term" value="C:Golgi apparatus"/>
    <property type="evidence" value="ECO:0007669"/>
    <property type="project" value="TreeGrafter"/>
</dbReference>
<accession>A0A1Y2ARY9</accession>
<dbReference type="SUPFAM" id="SSF48371">
    <property type="entry name" value="ARM repeat"/>
    <property type="match status" value="3"/>
</dbReference>
<dbReference type="GO" id="GO:0030139">
    <property type="term" value="C:endocytic vesicle"/>
    <property type="evidence" value="ECO:0007669"/>
    <property type="project" value="TreeGrafter"/>
</dbReference>
<comment type="caution">
    <text evidence="4">The sequence shown here is derived from an EMBL/GenBank/DDBJ whole genome shotgun (WGS) entry which is preliminary data.</text>
</comment>
<dbReference type="STRING" id="1754190.A0A1Y2ARY9"/>
<feature type="domain" description="LAA1-like C-terminal TPR repeats" evidence="3">
    <location>
        <begin position="1950"/>
        <end position="2136"/>
    </location>
</feature>
<protein>
    <submittedName>
        <fullName evidence="4">ARM repeat-containing protein</fullName>
    </submittedName>
</protein>
<organism evidence="4 5">
    <name type="scientific">Neocallimastix californiae</name>
    <dbReference type="NCBI Taxonomy" id="1754190"/>
    <lineage>
        <taxon>Eukaryota</taxon>
        <taxon>Fungi</taxon>
        <taxon>Fungi incertae sedis</taxon>
        <taxon>Chytridiomycota</taxon>
        <taxon>Chytridiomycota incertae sedis</taxon>
        <taxon>Neocallimastigomycetes</taxon>
        <taxon>Neocallimastigales</taxon>
        <taxon>Neocallimastigaceae</taxon>
        <taxon>Neocallimastix</taxon>
    </lineage>
</organism>
<dbReference type="EMBL" id="MCOG01000213">
    <property type="protein sequence ID" value="ORY25302.1"/>
    <property type="molecule type" value="Genomic_DNA"/>
</dbReference>
<dbReference type="GO" id="GO:0042147">
    <property type="term" value="P:retrograde transport, endosome to Golgi"/>
    <property type="evidence" value="ECO:0007669"/>
    <property type="project" value="TreeGrafter"/>
</dbReference>
<dbReference type="InterPro" id="IPR016024">
    <property type="entry name" value="ARM-type_fold"/>
</dbReference>
<dbReference type="GO" id="GO:0005829">
    <property type="term" value="C:cytosol"/>
    <property type="evidence" value="ECO:0007669"/>
    <property type="project" value="GOC"/>
</dbReference>
<evidence type="ECO:0000256" key="2">
    <source>
        <dbReference type="SAM" id="MobiDB-lite"/>
    </source>
</evidence>
<dbReference type="GO" id="GO:0016020">
    <property type="term" value="C:membrane"/>
    <property type="evidence" value="ECO:0007669"/>
    <property type="project" value="TreeGrafter"/>
</dbReference>
<sequence>MAATFQADFVSFNSKPNPPVPTNAQTNISTTKATASNPENYKFDQQRLQKLDSVEKQELFVFQWLSTLEKELRKGDKGTLANEQDKLEKVLLKFLSSTTPKPSRPTRKLIARCFNLIFTFGSQRKIFDTIVAIQQLLKNVVDNSNKLAVIHCLGAITEVHGKNVMSLFSETVISLVKLMKQSTDVHIRHEIFDSLCRGLKGAGRALSESTAKDIFKLCKHGFNDKILIIRADSGKCLQALYDYTIYPKPVSQSDYESLIMSMIKGMDKSNFKVRQSLSSAASYLLITFLQSPIPKKKSSSTPAPPTYPAIDEALTILYNAFNKYSSREILTGIIEIYASFYQKMGIQWIEDNYVLILNHTLSLLKNTKSDQNSSLIVNEYCKYLLRNVIGKVLSESGQNNAVKIIINEHIKKVLVNKTFTKEKDLEIKCVLDELSALLLDLGPALVYVPEVAKALNSVISYPNRAVNITASWCLRCFCKKNSIYIYQEISYFVNQLNNAETNLNEENESSIENYISYCYPLATLITLIPQHSLNVSIATAAQLFNYSSHILKSVQGNQSSSNIPLKIMDAKILVAWTIIDALMSLGPKFVKVHLNQLLNLWKNALPKISMKDQSIQSNETELIHQIDSRSYALSALHSFLEYNDDSLINIDISKKIVICLNNVLAFISSLPKHYSNILSYALHAQSIINSAANASMTSSSSSSSPLKAIMEREYLMKKRLYQCYCKFSDPSVYEMAQTILLKASLELIAPDYEKNTNPFTGNINSHTINSSILAGSNASSLIKGIRVEVANHLGLIDRGINSIVTSDYDVQRIEELIDQKSFSSCENDPHVLFEKEYCLDFSDNIQQCPVSPPLNIGIVDAAIELYSKLFPIQGSNHQETCNEYFLKVTKYLETKIWPGKKEAVQTNLIIAILGSLKYILKNQGSLKSNKVASQIQELVLGSLSHSSYIIRAISSETVGRLAQAMNTASFTNPLMKELIDRIVNQRDPETRSGCSLALGCIQGHVGGMAGGSQLKTIVGILHSLASDPHPQVHMWALYSIWMIVEGSGLMYSTYVNSTLSIISKLIMSESHEPASSFDNYNDIHSGYAGVYPAFGKILYALIGVIGPELMLSSKLRDLCFNLYEEFKNDSDPFVVVEAIRCIQHFILFAPKHLDVGSLIPFLQYQLSNDNKSQVQILRKGCVTCLYQLVQREPELVLRNANKLEEQLFGLLDIEPDKMVKDEIKDILLNLLRHVGPKHPSKWLVLIKMILSKSGTVGGASNDTSVHQMNDQDEDDEEYFANVDESDKKPSKVVQFSSKGKNIEVVLLPRWRTHLFALNCLRELLNVIYKTGQKAHYDLQIARKIREQYGDKNTDFLVFKLNDLIQMAFGTATAAVIDLRLGGLNVLQDILQKFSDSEDPDYEGHALIEQYQAQISAALTPAFTKDAPLEVTSVACRVCSKYIGSGINKDLSTLSRVLKNMNQCLLKYTSIHINADDSNLNQTTSHTNDKIINSNNNNNNSKSSKNNNNNNNNANANANDHKYSTHAFLLVRLSILSSWAELHLASYKHNFLIPVVQPNLKLLLSYWISSLCEFSRLKQESEMHSPSSMTRVSDSFSAITSIYLAFVRDINLPFYEHSWIPFIQATRICFTKIPPKSFYILFGLCIGLITNEKSFYSKNNQIINKELFSGEKNYDKNEIIIICLDSILKFFNPVFAGTEFLYDDIFFEILAIFERLSRQRNVDIQYLIVAILNLIAKNYPYFYTNLDSDAKELVIDEINYGVSEKFYAVVKLLFYIVLDYLNVFLDPSLANKKDGSMTSLNNSSKANTFNEAKIDLILSSAMETIALIFSSIQDMNVRIQMIPLQLYIYNVVSQIRPTAISSIMIGFKSQMDTLKIDEQSDESLQKLYQSIQAFSKIFLNKLENQTSSETDQNSNQDQNQKLNYILIETLILSSTIISDKDNESNRIQQKLVKIMIHFLVESLDINQPVLSVQFLKCISSFENLYNKENEPAMKAIGQSCLKYCVPRLSRILKELNQEKYMSMTKDETYKTFIEQIFLNLISNYSMVKEDKEKIVLLTIIICSLANYIRDLQRFDRKRLINFKNINEGKIHSFAVQTMIQLATAVPVHFKSIFSTLPEKEKEKIEVAFRVNMNANNNNINNSHNVRHKSSFDDDGFSSDFSDFSDDDNEKVTNQEPQLKINFSDFN</sequence>
<comment type="similarity">
    <text evidence="1">Belongs to the HEATR5 family.</text>
</comment>
<evidence type="ECO:0000256" key="1">
    <source>
        <dbReference type="ARBA" id="ARBA00008304"/>
    </source>
</evidence>
<dbReference type="OrthoDB" id="192608at2759"/>
<dbReference type="GO" id="GO:0008104">
    <property type="term" value="P:intracellular protein localization"/>
    <property type="evidence" value="ECO:0007669"/>
    <property type="project" value="TreeGrafter"/>
</dbReference>
<keyword evidence="5" id="KW-1185">Reference proteome</keyword>
<dbReference type="Gene3D" id="1.25.10.10">
    <property type="entry name" value="Leucine-rich Repeat Variant"/>
    <property type="match status" value="3"/>
</dbReference>
<evidence type="ECO:0000313" key="4">
    <source>
        <dbReference type="EMBL" id="ORY25302.1"/>
    </source>
</evidence>
<dbReference type="InterPro" id="IPR046837">
    <property type="entry name" value="Laa1/Sip1/HEATR5-like_HEAT"/>
</dbReference>
<dbReference type="PANTHER" id="PTHR21663:SF0">
    <property type="entry name" value="HEAT REPEAT-CONTAINING PROTEIN 5B"/>
    <property type="match status" value="1"/>
</dbReference>
<dbReference type="PANTHER" id="PTHR21663">
    <property type="entry name" value="HYPOTHETICAL HEAT DOMAIN-CONTAINING"/>
    <property type="match status" value="1"/>
</dbReference>
<feature type="compositionally biased region" description="Low complexity" evidence="2">
    <location>
        <begin position="1492"/>
        <end position="1516"/>
    </location>
</feature>
<dbReference type="Pfam" id="PF20210">
    <property type="entry name" value="Laa1_Sip1_HTR5"/>
    <property type="match status" value="1"/>
</dbReference>
<feature type="compositionally biased region" description="Polar residues" evidence="2">
    <location>
        <begin position="1481"/>
        <end position="1491"/>
    </location>
</feature>
<dbReference type="InterPro" id="IPR011989">
    <property type="entry name" value="ARM-like"/>
</dbReference>
<name>A0A1Y2ARY9_9FUNG</name>
<dbReference type="GO" id="GO:0006897">
    <property type="term" value="P:endocytosis"/>
    <property type="evidence" value="ECO:0007669"/>
    <property type="project" value="TreeGrafter"/>
</dbReference>